<feature type="non-terminal residue" evidence="1">
    <location>
        <position position="1"/>
    </location>
</feature>
<gene>
    <name evidence="1" type="ORF">AFUS01_LOCUS36104</name>
</gene>
<dbReference type="Proteomes" id="UP000708208">
    <property type="component" value="Unassembled WGS sequence"/>
</dbReference>
<reference evidence="1" key="1">
    <citation type="submission" date="2021-06" db="EMBL/GenBank/DDBJ databases">
        <authorList>
            <person name="Hodson N. C."/>
            <person name="Mongue J. A."/>
            <person name="Jaron S. K."/>
        </authorList>
    </citation>
    <scope>NUCLEOTIDE SEQUENCE</scope>
</reference>
<keyword evidence="2" id="KW-1185">Reference proteome</keyword>
<protein>
    <submittedName>
        <fullName evidence="1">Uncharacterized protein</fullName>
    </submittedName>
</protein>
<evidence type="ECO:0000313" key="1">
    <source>
        <dbReference type="EMBL" id="CAG7826033.1"/>
    </source>
</evidence>
<proteinExistence type="predicted"/>
<name>A0A8J2PM70_9HEXA</name>
<comment type="caution">
    <text evidence="1">The sequence shown here is derived from an EMBL/GenBank/DDBJ whole genome shotgun (WGS) entry which is preliminary data.</text>
</comment>
<accession>A0A8J2PM70</accession>
<dbReference type="EMBL" id="CAJVCH010538347">
    <property type="protein sequence ID" value="CAG7826033.1"/>
    <property type="molecule type" value="Genomic_DNA"/>
</dbReference>
<sequence>FPRQSVNPIQVIGIFCFNPLIQSR</sequence>
<organism evidence="1 2">
    <name type="scientific">Allacma fusca</name>
    <dbReference type="NCBI Taxonomy" id="39272"/>
    <lineage>
        <taxon>Eukaryota</taxon>
        <taxon>Metazoa</taxon>
        <taxon>Ecdysozoa</taxon>
        <taxon>Arthropoda</taxon>
        <taxon>Hexapoda</taxon>
        <taxon>Collembola</taxon>
        <taxon>Symphypleona</taxon>
        <taxon>Sminthuridae</taxon>
        <taxon>Allacma</taxon>
    </lineage>
</organism>
<dbReference type="AlphaFoldDB" id="A0A8J2PM70"/>
<evidence type="ECO:0000313" key="2">
    <source>
        <dbReference type="Proteomes" id="UP000708208"/>
    </source>
</evidence>